<keyword evidence="2" id="KW-1133">Transmembrane helix</keyword>
<feature type="transmembrane region" description="Helical" evidence="2">
    <location>
        <begin position="168"/>
        <end position="186"/>
    </location>
</feature>
<dbReference type="Gene3D" id="1.10.3730.20">
    <property type="match status" value="1"/>
</dbReference>
<keyword evidence="2" id="KW-0812">Transmembrane</keyword>
<comment type="caution">
    <text evidence="3">The sequence shown here is derived from an EMBL/GenBank/DDBJ whole genome shotgun (WGS) entry which is preliminary data.</text>
</comment>
<keyword evidence="4" id="KW-1185">Reference proteome</keyword>
<proteinExistence type="predicted"/>
<organism evidence="3 4">
    <name type="scientific">Arsenicicoccus bolidensis</name>
    <dbReference type="NCBI Taxonomy" id="229480"/>
    <lineage>
        <taxon>Bacteria</taxon>
        <taxon>Bacillati</taxon>
        <taxon>Actinomycetota</taxon>
        <taxon>Actinomycetes</taxon>
        <taxon>Micrococcales</taxon>
        <taxon>Intrasporangiaceae</taxon>
        <taxon>Arsenicicoccus</taxon>
    </lineage>
</organism>
<evidence type="ECO:0000313" key="4">
    <source>
        <dbReference type="Proteomes" id="UP001521931"/>
    </source>
</evidence>
<dbReference type="RefSeq" id="WP_239264702.1">
    <property type="nucleotide sequence ID" value="NZ_JAKRCV010000035.1"/>
</dbReference>
<evidence type="ECO:0000256" key="2">
    <source>
        <dbReference type="SAM" id="Phobius"/>
    </source>
</evidence>
<sequence>MTTVLLLSLAATAVFALSSVLKHRSAGTMPEITGTGLIRVRRFVQAMVSHPLWLGGLVCDAGGIILQVLALREGAISVVQPMLTLALVFSLVLNAWFLKQRPSGREVLLALALVGGLVLFLWASGAAAPKGPEAKGARNPAIFVGVGTTMLVLVCVTVARRVGPRRKAALLGTAVAALYACTAALIKTCTRIVEHGIPELLLSWQLYTLIIAGGLALVLNQMAFQAGPLSSSLPVIASLDPLFSLIIGGAVYGERLHSEPKDLLLEGIGLAVLLASVFALSRLSARHQQDDAVADGPAEGPADERPVLT</sequence>
<feature type="transmembrane region" description="Helical" evidence="2">
    <location>
        <begin position="107"/>
        <end position="128"/>
    </location>
</feature>
<dbReference type="NCBIfam" id="NF038012">
    <property type="entry name" value="DMT_1"/>
    <property type="match status" value="1"/>
</dbReference>
<feature type="transmembrane region" description="Helical" evidence="2">
    <location>
        <begin position="140"/>
        <end position="159"/>
    </location>
</feature>
<dbReference type="PANTHER" id="PTHR40761">
    <property type="entry name" value="CONSERVED INTEGRAL MEMBRANE ALANINE VALINE AND LEUCINE RICH PROTEIN-RELATED"/>
    <property type="match status" value="1"/>
</dbReference>
<evidence type="ECO:0000256" key="1">
    <source>
        <dbReference type="SAM" id="MobiDB-lite"/>
    </source>
</evidence>
<dbReference type="SUPFAM" id="SSF103481">
    <property type="entry name" value="Multidrug resistance efflux transporter EmrE"/>
    <property type="match status" value="1"/>
</dbReference>
<gene>
    <name evidence="3" type="ORF">MHL29_11195</name>
</gene>
<feature type="transmembrane region" description="Helical" evidence="2">
    <location>
        <begin position="201"/>
        <end position="219"/>
    </location>
</feature>
<feature type="transmembrane region" description="Helical" evidence="2">
    <location>
        <begin position="231"/>
        <end position="251"/>
    </location>
</feature>
<protein>
    <submittedName>
        <fullName evidence="3">DMT family transporter</fullName>
    </submittedName>
</protein>
<keyword evidence="2" id="KW-0472">Membrane</keyword>
<dbReference type="PANTHER" id="PTHR40761:SF1">
    <property type="entry name" value="CONSERVED INTEGRAL MEMBRANE ALANINE VALINE AND LEUCINE RICH PROTEIN-RELATED"/>
    <property type="match status" value="1"/>
</dbReference>
<accession>A0ABS9Q3I6</accession>
<reference evidence="3 4" key="1">
    <citation type="submission" date="2022-02" db="EMBL/GenBank/DDBJ databases">
        <title>Uncovering new skin microbiome diversity through culturing and metagenomics.</title>
        <authorList>
            <person name="Conlan S."/>
            <person name="Deming C."/>
            <person name="Nisc Comparative Sequencing Program N."/>
            <person name="Segre J.A."/>
        </authorList>
    </citation>
    <scope>NUCLEOTIDE SEQUENCE [LARGE SCALE GENOMIC DNA]</scope>
    <source>
        <strain evidence="3 4">ACRQZ</strain>
    </source>
</reference>
<feature type="region of interest" description="Disordered" evidence="1">
    <location>
        <begin position="290"/>
        <end position="309"/>
    </location>
</feature>
<dbReference type="InterPro" id="IPR037185">
    <property type="entry name" value="EmrE-like"/>
</dbReference>
<feature type="transmembrane region" description="Helical" evidence="2">
    <location>
        <begin position="263"/>
        <end position="280"/>
    </location>
</feature>
<name>A0ABS9Q3I6_9MICO</name>
<dbReference type="Proteomes" id="UP001521931">
    <property type="component" value="Unassembled WGS sequence"/>
</dbReference>
<feature type="transmembrane region" description="Helical" evidence="2">
    <location>
        <begin position="78"/>
        <end position="98"/>
    </location>
</feature>
<dbReference type="EMBL" id="JAKRCV010000035">
    <property type="protein sequence ID" value="MCG7322443.1"/>
    <property type="molecule type" value="Genomic_DNA"/>
</dbReference>
<evidence type="ECO:0000313" key="3">
    <source>
        <dbReference type="EMBL" id="MCG7322443.1"/>
    </source>
</evidence>